<accession>A0ABR1Z1T0</accession>
<proteinExistence type="predicted"/>
<comment type="caution">
    <text evidence="2">The sequence shown here is derived from an EMBL/GenBank/DDBJ whole genome shotgun (WGS) entry which is preliminary data.</text>
</comment>
<protein>
    <submittedName>
        <fullName evidence="2">Uncharacterized protein</fullName>
    </submittedName>
</protein>
<gene>
    <name evidence="2" type="ORF">HDK90DRAFT_521042</name>
</gene>
<feature type="region of interest" description="Disordered" evidence="1">
    <location>
        <begin position="295"/>
        <end position="314"/>
    </location>
</feature>
<name>A0ABR1Z1T0_9PEZI</name>
<evidence type="ECO:0000313" key="2">
    <source>
        <dbReference type="EMBL" id="KAK8246362.1"/>
    </source>
</evidence>
<feature type="compositionally biased region" description="Basic and acidic residues" evidence="1">
    <location>
        <begin position="303"/>
        <end position="314"/>
    </location>
</feature>
<feature type="region of interest" description="Disordered" evidence="1">
    <location>
        <begin position="1"/>
        <end position="30"/>
    </location>
</feature>
<evidence type="ECO:0000256" key="1">
    <source>
        <dbReference type="SAM" id="MobiDB-lite"/>
    </source>
</evidence>
<organism evidence="2 3">
    <name type="scientific">Phyllosticta capitalensis</name>
    <dbReference type="NCBI Taxonomy" id="121624"/>
    <lineage>
        <taxon>Eukaryota</taxon>
        <taxon>Fungi</taxon>
        <taxon>Dikarya</taxon>
        <taxon>Ascomycota</taxon>
        <taxon>Pezizomycotina</taxon>
        <taxon>Dothideomycetes</taxon>
        <taxon>Dothideomycetes incertae sedis</taxon>
        <taxon>Botryosphaeriales</taxon>
        <taxon>Phyllostictaceae</taxon>
        <taxon>Phyllosticta</taxon>
    </lineage>
</organism>
<dbReference type="Proteomes" id="UP001492380">
    <property type="component" value="Unassembled WGS sequence"/>
</dbReference>
<sequence length="314" mass="36606">MPHEQDARKRKRSVSDHDAMPPPPLKTSTTDRRIFLAGRSEYFAVLIVDPNETDAQWFAREASKEHAERLDEFRAVVYFLHHKIEEKKLWALLGNPGSSLRYTLLSQMAQANWDEMYKIKNQVERFVRQAVLKAVEDNKKKNKMNSGFVLHTMSPEERMHHVWNPIFRADPIKFTRAMFRPIDHIIDFVVIFDTPESASGEMKALMTRWKTFILQNWLAAADAYYRCWHLHTENPDTADIFANNYGSYGKLWEKATETMDVPGWEEIPIRLSLGNEMSKRLKAEHDKGDSYVKFGWGSGNDEDPVKTEEGEWQA</sequence>
<keyword evidence="3" id="KW-1185">Reference proteome</keyword>
<feature type="compositionally biased region" description="Basic and acidic residues" evidence="1">
    <location>
        <begin position="1"/>
        <end position="19"/>
    </location>
</feature>
<dbReference type="EMBL" id="JBBWRZ010000001">
    <property type="protein sequence ID" value="KAK8246362.1"/>
    <property type="molecule type" value="Genomic_DNA"/>
</dbReference>
<reference evidence="2 3" key="1">
    <citation type="submission" date="2024-04" db="EMBL/GenBank/DDBJ databases">
        <title>Phyllosticta paracitricarpa is synonymous to the EU quarantine fungus P. citricarpa based on phylogenomic analyses.</title>
        <authorList>
            <consortium name="Lawrence Berkeley National Laboratory"/>
            <person name="Van Ingen-Buijs V.A."/>
            <person name="Van Westerhoven A.C."/>
            <person name="Haridas S."/>
            <person name="Skiadas P."/>
            <person name="Martin F."/>
            <person name="Groenewald J.Z."/>
            <person name="Crous P.W."/>
            <person name="Seidl M.F."/>
        </authorList>
    </citation>
    <scope>NUCLEOTIDE SEQUENCE [LARGE SCALE GENOMIC DNA]</scope>
    <source>
        <strain evidence="2 3">CBS 123374</strain>
    </source>
</reference>
<evidence type="ECO:0000313" key="3">
    <source>
        <dbReference type="Proteomes" id="UP001492380"/>
    </source>
</evidence>